<name>A0A3M0I7K8_9ACTN</name>
<feature type="transmembrane region" description="Helical" evidence="1">
    <location>
        <begin position="151"/>
        <end position="172"/>
    </location>
</feature>
<keyword evidence="1" id="KW-0812">Transmembrane</keyword>
<feature type="transmembrane region" description="Helical" evidence="1">
    <location>
        <begin position="6"/>
        <end position="28"/>
    </location>
</feature>
<gene>
    <name evidence="2" type="ORF">CTZ28_16945</name>
</gene>
<dbReference type="AlphaFoldDB" id="A0A3M0I7K8"/>
<proteinExistence type="predicted"/>
<dbReference type="Pfam" id="PF17197">
    <property type="entry name" value="DUF5134"/>
    <property type="match status" value="1"/>
</dbReference>
<dbReference type="InterPro" id="IPR033458">
    <property type="entry name" value="DUF5134"/>
</dbReference>
<comment type="caution">
    <text evidence="2">The sequence shown here is derived from an EMBL/GenBank/DDBJ whole genome shotgun (WGS) entry which is preliminary data.</text>
</comment>
<feature type="transmembrane region" description="Helical" evidence="1">
    <location>
        <begin position="40"/>
        <end position="56"/>
    </location>
</feature>
<evidence type="ECO:0000256" key="1">
    <source>
        <dbReference type="SAM" id="Phobius"/>
    </source>
</evidence>
<feature type="transmembrane region" description="Helical" evidence="1">
    <location>
        <begin position="92"/>
        <end position="111"/>
    </location>
</feature>
<keyword evidence="3" id="KW-1185">Reference proteome</keyword>
<dbReference type="OrthoDB" id="4734452at2"/>
<evidence type="ECO:0000313" key="3">
    <source>
        <dbReference type="Proteomes" id="UP000270471"/>
    </source>
</evidence>
<sequence length="219" mass="21980">MIAATGLRWILTLLFAVPVGYGVWRAVLPGARAAERVDHALHAAMGVLMAAMAWPWGMDLSAAPQVVLFSAGALWFGAAAPFRAGDRSRSGAVLAAWPHVVMMGAMAWMVAAMDSSGAMAGHAGGGGMHDMHMSGASGLAAMSLSGTGPRLVAGLLAAVLAVMGVAWLARALDRARSLDPATRPTEGAALPGGGAGGALALGCHAAMALGMAVMFVLLV</sequence>
<organism evidence="2 3">
    <name type="scientific">Streptomyces shenzhenensis</name>
    <dbReference type="NCBI Taxonomy" id="943815"/>
    <lineage>
        <taxon>Bacteria</taxon>
        <taxon>Bacillati</taxon>
        <taxon>Actinomycetota</taxon>
        <taxon>Actinomycetes</taxon>
        <taxon>Kitasatosporales</taxon>
        <taxon>Streptomycetaceae</taxon>
        <taxon>Streptomyces</taxon>
    </lineage>
</organism>
<keyword evidence="1" id="KW-0472">Membrane</keyword>
<feature type="transmembrane region" description="Helical" evidence="1">
    <location>
        <begin position="62"/>
        <end position="80"/>
    </location>
</feature>
<dbReference type="EMBL" id="PENI01000009">
    <property type="protein sequence ID" value="RMB84835.1"/>
    <property type="molecule type" value="Genomic_DNA"/>
</dbReference>
<keyword evidence="1" id="KW-1133">Transmembrane helix</keyword>
<feature type="transmembrane region" description="Helical" evidence="1">
    <location>
        <begin position="193"/>
        <end position="218"/>
    </location>
</feature>
<dbReference type="Proteomes" id="UP000270471">
    <property type="component" value="Unassembled WGS sequence"/>
</dbReference>
<evidence type="ECO:0000313" key="2">
    <source>
        <dbReference type="EMBL" id="RMB84835.1"/>
    </source>
</evidence>
<dbReference type="RefSeq" id="WP_121890267.1">
    <property type="nucleotide sequence ID" value="NZ_PENI01000009.1"/>
</dbReference>
<accession>A0A3M0I7K8</accession>
<protein>
    <submittedName>
        <fullName evidence="2">DUF5134 domain-containing protein</fullName>
    </submittedName>
</protein>
<reference evidence="2 3" key="1">
    <citation type="submission" date="2017-11" db="EMBL/GenBank/DDBJ databases">
        <title>Draft genome of actinobacteria isolated from guarana (Paullinia cupana (Mart.) Ducke.</title>
        <authorList>
            <person name="Siqueira K.A."/>
            <person name="Liotti R.G."/>
            <person name="Mendes T.A.O."/>
            <person name="Soares M.A."/>
        </authorList>
    </citation>
    <scope>NUCLEOTIDE SEQUENCE [LARGE SCALE GENOMIC DNA]</scope>
    <source>
        <strain evidence="2 3">193</strain>
    </source>
</reference>